<feature type="domain" description="Clp R" evidence="2">
    <location>
        <begin position="1"/>
        <end position="47"/>
    </location>
</feature>
<keyword evidence="3" id="KW-0645">Protease</keyword>
<comment type="caution">
    <text evidence="3">The sequence shown here is derived from an EMBL/GenBank/DDBJ whole genome shotgun (WGS) entry which is preliminary data.</text>
</comment>
<dbReference type="PROSITE" id="PS51903">
    <property type="entry name" value="CLP_R"/>
    <property type="match status" value="1"/>
</dbReference>
<dbReference type="InterPro" id="IPR036628">
    <property type="entry name" value="Clp_N_dom_sf"/>
</dbReference>
<name>A0ABW3DW83_9ACTN</name>
<dbReference type="GO" id="GO:0006508">
    <property type="term" value="P:proteolysis"/>
    <property type="evidence" value="ECO:0007669"/>
    <property type="project" value="UniProtKB-KW"/>
</dbReference>
<organism evidence="3 4">
    <name type="scientific">Streptosporangium algeriense</name>
    <dbReference type="NCBI Taxonomy" id="1682748"/>
    <lineage>
        <taxon>Bacteria</taxon>
        <taxon>Bacillati</taxon>
        <taxon>Actinomycetota</taxon>
        <taxon>Actinomycetes</taxon>
        <taxon>Streptosporangiales</taxon>
        <taxon>Streptosporangiaceae</taxon>
        <taxon>Streptosporangium</taxon>
    </lineage>
</organism>
<dbReference type="Proteomes" id="UP001597024">
    <property type="component" value="Unassembled WGS sequence"/>
</dbReference>
<accession>A0ABW3DW83</accession>
<dbReference type="GO" id="GO:0008233">
    <property type="term" value="F:peptidase activity"/>
    <property type="evidence" value="ECO:0007669"/>
    <property type="project" value="UniProtKB-KW"/>
</dbReference>
<gene>
    <name evidence="3" type="ORF">ACFQ08_26410</name>
</gene>
<sequence length="47" mass="4901">MGACYVGTEHLLLGIIAEGRESDGHILLALGVDIHNARRTVVGVLCG</sequence>
<dbReference type="EMBL" id="JBHTHX010001182">
    <property type="protein sequence ID" value="MFD0888088.1"/>
    <property type="molecule type" value="Genomic_DNA"/>
</dbReference>
<dbReference type="InterPro" id="IPR004176">
    <property type="entry name" value="Clp_R_N"/>
</dbReference>
<evidence type="ECO:0000259" key="2">
    <source>
        <dbReference type="PROSITE" id="PS51903"/>
    </source>
</evidence>
<evidence type="ECO:0000313" key="4">
    <source>
        <dbReference type="Proteomes" id="UP001597024"/>
    </source>
</evidence>
<reference evidence="4" key="1">
    <citation type="journal article" date="2019" name="Int. J. Syst. Evol. Microbiol.">
        <title>The Global Catalogue of Microorganisms (GCM) 10K type strain sequencing project: providing services to taxonomists for standard genome sequencing and annotation.</title>
        <authorList>
            <consortium name="The Broad Institute Genomics Platform"/>
            <consortium name="The Broad Institute Genome Sequencing Center for Infectious Disease"/>
            <person name="Wu L."/>
            <person name="Ma J."/>
        </authorList>
    </citation>
    <scope>NUCLEOTIDE SEQUENCE [LARGE SCALE GENOMIC DNA]</scope>
    <source>
        <strain evidence="4">CCUG 62974</strain>
    </source>
</reference>
<protein>
    <submittedName>
        <fullName evidence="3">Clp protease N-terminal domain-containing protein</fullName>
    </submittedName>
</protein>
<evidence type="ECO:0000313" key="3">
    <source>
        <dbReference type="EMBL" id="MFD0888088.1"/>
    </source>
</evidence>
<keyword evidence="1" id="KW-0677">Repeat</keyword>
<evidence type="ECO:0000256" key="1">
    <source>
        <dbReference type="PROSITE-ProRule" id="PRU01251"/>
    </source>
</evidence>
<dbReference type="Gene3D" id="1.10.1780.10">
    <property type="entry name" value="Clp, N-terminal domain"/>
    <property type="match status" value="1"/>
</dbReference>
<keyword evidence="4" id="KW-1185">Reference proteome</keyword>
<proteinExistence type="predicted"/>
<keyword evidence="3" id="KW-0378">Hydrolase</keyword>